<evidence type="ECO:0000313" key="3">
    <source>
        <dbReference type="RefSeq" id="XP_038987492.1"/>
    </source>
</evidence>
<feature type="region of interest" description="Disordered" evidence="1">
    <location>
        <begin position="288"/>
        <end position="385"/>
    </location>
</feature>
<dbReference type="GeneID" id="108511571"/>
<organism evidence="2 3">
    <name type="scientific">Phoenix dactylifera</name>
    <name type="common">Date palm</name>
    <dbReference type="NCBI Taxonomy" id="42345"/>
    <lineage>
        <taxon>Eukaryota</taxon>
        <taxon>Viridiplantae</taxon>
        <taxon>Streptophyta</taxon>
        <taxon>Embryophyta</taxon>
        <taxon>Tracheophyta</taxon>
        <taxon>Spermatophyta</taxon>
        <taxon>Magnoliopsida</taxon>
        <taxon>Liliopsida</taxon>
        <taxon>Arecaceae</taxon>
        <taxon>Coryphoideae</taxon>
        <taxon>Phoeniceae</taxon>
        <taxon>Phoenix</taxon>
    </lineage>
</organism>
<dbReference type="RefSeq" id="XP_038987492.1">
    <property type="nucleotide sequence ID" value="XM_039131564.1"/>
</dbReference>
<dbReference type="OrthoDB" id="1709592at2759"/>
<dbReference type="AlphaFoldDB" id="A0A8B9API4"/>
<dbReference type="PANTHER" id="PTHR33472:SF24">
    <property type="entry name" value="VEGETATIVE CELL WALL PROTEIN GP1-LIKE"/>
    <property type="match status" value="1"/>
</dbReference>
<protein>
    <submittedName>
        <fullName evidence="3">Uncharacterized protein LOC108511571</fullName>
    </submittedName>
</protein>
<dbReference type="PANTHER" id="PTHR33472">
    <property type="entry name" value="OS01G0106600 PROTEIN"/>
    <property type="match status" value="1"/>
</dbReference>
<reference evidence="2" key="1">
    <citation type="journal article" date="2019" name="Nat. Commun.">
        <title>Genome-wide association mapping of date palm fruit traits.</title>
        <authorList>
            <person name="Hazzouri K.M."/>
            <person name="Gros-Balthazard M."/>
            <person name="Flowers J.M."/>
            <person name="Copetti D."/>
            <person name="Lemansour A."/>
            <person name="Lebrun M."/>
            <person name="Masmoudi K."/>
            <person name="Ferrand S."/>
            <person name="Dhar M.I."/>
            <person name="Fresquez Z.A."/>
            <person name="Rosas U."/>
            <person name="Zhang J."/>
            <person name="Talag J."/>
            <person name="Lee S."/>
            <person name="Kudrna D."/>
            <person name="Powell R.F."/>
            <person name="Leitch I.J."/>
            <person name="Krueger R.R."/>
            <person name="Wing R.A."/>
            <person name="Amiri K.M.A."/>
            <person name="Purugganan M.D."/>
        </authorList>
    </citation>
    <scope>NUCLEOTIDE SEQUENCE [LARGE SCALE GENOMIC DNA]</scope>
    <source>
        <strain evidence="2">cv. Khalas</strain>
    </source>
</reference>
<feature type="compositionally biased region" description="Basic and acidic residues" evidence="1">
    <location>
        <begin position="119"/>
        <end position="144"/>
    </location>
</feature>
<sequence length="385" mass="42395">MNPIQPASKPTDIQPAQDLESKPKPVSSQRKLDKQGGQLLESGENSKPDSKEQPKAKAEGNHEINPSKNQEPDKIIEGFNEDESKTQPEIQPQKPQTEARDELKKRNEAKPSSTPLKAGEIRAELRISKPEHSKKQDNVARKETAQNGSSGKESKIAISTMPWASFSDGERAPFEKETKEGLSRLVLKLDVGHLERIGNGQPVSMITLAGENNGASMVIGSDTQVPRGNIEASWNNAEERWKHRCTEDPALTANVNSNAQSINNSALHRSSCNARDPGVHLNLSSKKVEAASPRGQTEPLKPEKTAPRVTPDQRPSHEPRVRRRCLRGLFMESSESDPENPQKPQRHGCRFCCEEKKKGKADTDATSTPNSNARARQAEEGTSRA</sequence>
<feature type="compositionally biased region" description="Basic and acidic residues" evidence="1">
    <location>
        <begin position="44"/>
        <end position="62"/>
    </location>
</feature>
<feature type="compositionally biased region" description="Basic and acidic residues" evidence="1">
    <location>
        <begin position="352"/>
        <end position="363"/>
    </location>
</feature>
<name>A0A8B9API4_PHODC</name>
<evidence type="ECO:0000313" key="2">
    <source>
        <dbReference type="Proteomes" id="UP000228380"/>
    </source>
</evidence>
<feature type="region of interest" description="Disordered" evidence="1">
    <location>
        <begin position="1"/>
        <end position="157"/>
    </location>
</feature>
<reference evidence="3" key="2">
    <citation type="submission" date="2025-08" db="UniProtKB">
        <authorList>
            <consortium name="RefSeq"/>
        </authorList>
    </citation>
    <scope>IDENTIFICATION</scope>
    <source>
        <tissue evidence="3">Young leaves</tissue>
    </source>
</reference>
<accession>A0A8B9API4</accession>
<keyword evidence="2" id="KW-1185">Reference proteome</keyword>
<dbReference type="Proteomes" id="UP000228380">
    <property type="component" value="Chromosome 11"/>
</dbReference>
<evidence type="ECO:0000256" key="1">
    <source>
        <dbReference type="SAM" id="MobiDB-lite"/>
    </source>
</evidence>
<proteinExistence type="predicted"/>
<gene>
    <name evidence="3" type="primary">LOC108511571</name>
</gene>
<feature type="compositionally biased region" description="Basic and acidic residues" evidence="1">
    <location>
        <begin position="376"/>
        <end position="385"/>
    </location>
</feature>
<feature type="compositionally biased region" description="Polar residues" evidence="1">
    <location>
        <begin position="87"/>
        <end position="96"/>
    </location>
</feature>
<feature type="compositionally biased region" description="Basic and acidic residues" evidence="1">
    <location>
        <begin position="97"/>
        <end position="109"/>
    </location>
</feature>
<dbReference type="KEGG" id="pda:108511571"/>
<feature type="compositionally biased region" description="Basic and acidic residues" evidence="1">
    <location>
        <begin position="70"/>
        <end position="86"/>
    </location>
</feature>
<feature type="compositionally biased region" description="Polar residues" evidence="1">
    <location>
        <begin position="364"/>
        <end position="374"/>
    </location>
</feature>